<dbReference type="PANTHER" id="PTHR11070">
    <property type="entry name" value="UVRD / RECB / PCRA DNA HELICASE FAMILY MEMBER"/>
    <property type="match status" value="1"/>
</dbReference>
<sequence>MTSTFQQEYKKLNKAQKDAVDSIDGPVMVVAGPGTGKTQVLAMRIGNILNKTDIKGDGILCLTFTNSAVDAMKDRLRGYLGKAAEDINVFTFHSFGMKVIEEYYGVLGLTTTPKLLDEIDTIKLFDEVLEKSDWEYLKPRGECSRYFKDMRSLFSLLKRGRITPEYFLSKIEEDLEFVKNDPESISTRGESKGEIKKEALSKIESLERAREVAKFFELYEETKKFKNVFDYDDVLENLVKIMEKSRDAVADMRERYLYVLVDEHQDSSRVQNEFLKVVWSKVERPDIFVVGDDRQLIYGFSGASIDHFKSFQETWKNAKLITLVDNYRSTQVILDASHALLQSVLTSEKLQSQTKESYPIRLIEAESPEDEIAACAKDVKEKMKNGLDMNNCAILVPKNSEVREALRILYEEGMRVSASDNLNLFDQEEAREFIRVLKIITHPKDNVSFAQSFLDSISGIPNIEAHSFLVSQKMREFSFQNSIANPKLFGGVAESWIKKLIELKKIADDEEIILALERIGKSLFKEEKQKLVSSEEILNTLVNLAAKEKEKNPKLNLEQFVDFLNKLESYGEDIPLIMNEREGVKVLTLHGAKGLEFDYVWIAHMDEKGLNGGKHLPFTLPSLIEERVLESDADRIKRKLYVAITRAKRFCAISFTAGEEREAARVIQDFPKEVFVKEKFDKKEKKNKNGKGFLPEINKITKLVSEKYKDRTVSASSLNNFFECAWKWYFRNFLSLPEATNEHLEFGGKVHSAIDQILKSEKIILPQDSEVARLVGAWAKARLPEITAERESEQSVSLRDPRFPYLNIYGRIDLIEKLPDESLRITDFKTGSAKRKSEVTKEDAEGRLSNLARQLAMYAYLLEGSPKWKGIKVSGSRLEFLEAKNPKDKIYNHTRGDDELKLLLKDIADYDEALRGGTWVSRECYYNSYGKATVCEYCKMAEIYTS</sequence>
<comment type="catalytic activity">
    <reaction evidence="12">
        <text>Couples ATP hydrolysis with the unwinding of duplex DNA by translocating in the 3'-5' direction.</text>
        <dbReference type="EC" id="5.6.2.4"/>
    </reaction>
</comment>
<dbReference type="GO" id="GO:0005524">
    <property type="term" value="F:ATP binding"/>
    <property type="evidence" value="ECO:0007669"/>
    <property type="project" value="UniProtKB-UniRule"/>
</dbReference>
<dbReference type="InterPro" id="IPR011604">
    <property type="entry name" value="PDDEXK-like_dom_sf"/>
</dbReference>
<comment type="caution">
    <text evidence="18">The sequence shown here is derived from an EMBL/GenBank/DDBJ whole genome shotgun (WGS) entry which is preliminary data.</text>
</comment>
<dbReference type="Pfam" id="PF12705">
    <property type="entry name" value="PDDEXK_1"/>
    <property type="match status" value="1"/>
</dbReference>
<evidence type="ECO:0000256" key="3">
    <source>
        <dbReference type="ARBA" id="ARBA00022741"/>
    </source>
</evidence>
<keyword evidence="11" id="KW-0413">Isomerase</keyword>
<comment type="catalytic activity">
    <reaction evidence="14">
        <text>ATP + H2O = ADP + phosphate + H(+)</text>
        <dbReference type="Rhea" id="RHEA:13065"/>
        <dbReference type="ChEBI" id="CHEBI:15377"/>
        <dbReference type="ChEBI" id="CHEBI:15378"/>
        <dbReference type="ChEBI" id="CHEBI:30616"/>
        <dbReference type="ChEBI" id="CHEBI:43474"/>
        <dbReference type="ChEBI" id="CHEBI:456216"/>
        <dbReference type="EC" id="5.6.2.4"/>
    </reaction>
</comment>
<dbReference type="EC" id="5.6.2.4" evidence="13"/>
<dbReference type="Pfam" id="PF13361">
    <property type="entry name" value="UvrD_C"/>
    <property type="match status" value="1"/>
</dbReference>
<dbReference type="GO" id="GO:0004527">
    <property type="term" value="F:exonuclease activity"/>
    <property type="evidence" value="ECO:0007669"/>
    <property type="project" value="UniProtKB-KW"/>
</dbReference>
<protein>
    <recommendedName>
        <fullName evidence="13">DNA 3'-5' helicase</fullName>
        <ecNumber evidence="13">5.6.2.4</ecNumber>
    </recommendedName>
</protein>
<dbReference type="PANTHER" id="PTHR11070:SF2">
    <property type="entry name" value="ATP-DEPENDENT DNA HELICASE SRS2"/>
    <property type="match status" value="1"/>
</dbReference>
<evidence type="ECO:0000256" key="9">
    <source>
        <dbReference type="ARBA" id="ARBA00023125"/>
    </source>
</evidence>
<dbReference type="EMBL" id="MFTJ01000056">
    <property type="protein sequence ID" value="OGI64281.1"/>
    <property type="molecule type" value="Genomic_DNA"/>
</dbReference>
<feature type="domain" description="UvrD-like helicase ATP-binding" evidence="16">
    <location>
        <begin position="10"/>
        <end position="330"/>
    </location>
</feature>
<dbReference type="InterPro" id="IPR014017">
    <property type="entry name" value="DNA_helicase_UvrD-like_C"/>
</dbReference>
<evidence type="ECO:0000256" key="15">
    <source>
        <dbReference type="PROSITE-ProRule" id="PRU00560"/>
    </source>
</evidence>
<keyword evidence="2" id="KW-0540">Nuclease</keyword>
<organism evidence="18 19">
    <name type="scientific">Candidatus Nomurabacteria bacterium RIFCSPHIGHO2_01_FULL_39_10</name>
    <dbReference type="NCBI Taxonomy" id="1801733"/>
    <lineage>
        <taxon>Bacteria</taxon>
        <taxon>Candidatus Nomuraibacteriota</taxon>
    </lineage>
</organism>
<evidence type="ECO:0000256" key="5">
    <source>
        <dbReference type="ARBA" id="ARBA00022801"/>
    </source>
</evidence>
<feature type="domain" description="UvrD-like helicase C-terminal" evidence="17">
    <location>
        <begin position="329"/>
        <end position="594"/>
    </location>
</feature>
<accession>A0A1F6V3E2</accession>
<proteinExistence type="inferred from homology"/>
<dbReference type="GO" id="GO:0043138">
    <property type="term" value="F:3'-5' DNA helicase activity"/>
    <property type="evidence" value="ECO:0007669"/>
    <property type="project" value="UniProtKB-EC"/>
</dbReference>
<keyword evidence="3 15" id="KW-0547">Nucleotide-binding</keyword>
<evidence type="ECO:0000256" key="12">
    <source>
        <dbReference type="ARBA" id="ARBA00034617"/>
    </source>
</evidence>
<dbReference type="PROSITE" id="PS51217">
    <property type="entry name" value="UVRD_HELICASE_CTER"/>
    <property type="match status" value="1"/>
</dbReference>
<dbReference type="SUPFAM" id="SSF52540">
    <property type="entry name" value="P-loop containing nucleoside triphosphate hydrolases"/>
    <property type="match status" value="1"/>
</dbReference>
<dbReference type="InterPro" id="IPR014016">
    <property type="entry name" value="UvrD-like_ATP-bd"/>
</dbReference>
<keyword evidence="5 15" id="KW-0378">Hydrolase</keyword>
<reference evidence="18 19" key="1">
    <citation type="journal article" date="2016" name="Nat. Commun.">
        <title>Thousands of microbial genomes shed light on interconnected biogeochemical processes in an aquifer system.</title>
        <authorList>
            <person name="Anantharaman K."/>
            <person name="Brown C.T."/>
            <person name="Hug L.A."/>
            <person name="Sharon I."/>
            <person name="Castelle C.J."/>
            <person name="Probst A.J."/>
            <person name="Thomas B.C."/>
            <person name="Singh A."/>
            <person name="Wilkins M.J."/>
            <person name="Karaoz U."/>
            <person name="Brodie E.L."/>
            <person name="Williams K.H."/>
            <person name="Hubbard S.S."/>
            <person name="Banfield J.F."/>
        </authorList>
    </citation>
    <scope>NUCLEOTIDE SEQUENCE [LARGE SCALE GENOMIC DNA]</scope>
</reference>
<keyword evidence="9" id="KW-0238">DNA-binding</keyword>
<evidence type="ECO:0000256" key="11">
    <source>
        <dbReference type="ARBA" id="ARBA00023235"/>
    </source>
</evidence>
<evidence type="ECO:0000313" key="19">
    <source>
        <dbReference type="Proteomes" id="UP000178700"/>
    </source>
</evidence>
<dbReference type="GO" id="GO:0003677">
    <property type="term" value="F:DNA binding"/>
    <property type="evidence" value="ECO:0007669"/>
    <property type="project" value="UniProtKB-KW"/>
</dbReference>
<dbReference type="Gene3D" id="3.90.320.10">
    <property type="match status" value="1"/>
</dbReference>
<keyword evidence="8 15" id="KW-0067">ATP-binding</keyword>
<evidence type="ECO:0000256" key="7">
    <source>
        <dbReference type="ARBA" id="ARBA00022839"/>
    </source>
</evidence>
<dbReference type="CDD" id="cd17932">
    <property type="entry name" value="DEXQc_UvrD"/>
    <property type="match status" value="1"/>
</dbReference>
<dbReference type="Gene3D" id="1.10.486.10">
    <property type="entry name" value="PCRA, domain 4"/>
    <property type="match status" value="1"/>
</dbReference>
<dbReference type="Gene3D" id="1.10.10.160">
    <property type="match status" value="1"/>
</dbReference>
<evidence type="ECO:0000256" key="14">
    <source>
        <dbReference type="ARBA" id="ARBA00048988"/>
    </source>
</evidence>
<keyword evidence="4" id="KW-0227">DNA damage</keyword>
<dbReference type="Pfam" id="PF00580">
    <property type="entry name" value="UvrD-helicase"/>
    <property type="match status" value="1"/>
</dbReference>
<keyword evidence="7" id="KW-0269">Exonuclease</keyword>
<gene>
    <name evidence="18" type="ORF">A2642_01020</name>
</gene>
<keyword evidence="10" id="KW-0234">DNA repair</keyword>
<dbReference type="InterPro" id="IPR013986">
    <property type="entry name" value="DExx_box_DNA_helicase_dom_sf"/>
</dbReference>
<feature type="binding site" evidence="15">
    <location>
        <begin position="31"/>
        <end position="38"/>
    </location>
    <ligand>
        <name>ATP</name>
        <dbReference type="ChEBI" id="CHEBI:30616"/>
    </ligand>
</feature>
<dbReference type="Gene3D" id="3.40.50.300">
    <property type="entry name" value="P-loop containing nucleotide triphosphate hydrolases"/>
    <property type="match status" value="2"/>
</dbReference>
<dbReference type="GO" id="GO:0000725">
    <property type="term" value="P:recombinational repair"/>
    <property type="evidence" value="ECO:0007669"/>
    <property type="project" value="TreeGrafter"/>
</dbReference>
<evidence type="ECO:0000259" key="17">
    <source>
        <dbReference type="PROSITE" id="PS51217"/>
    </source>
</evidence>
<dbReference type="InterPro" id="IPR038726">
    <property type="entry name" value="PDDEXK_AddAB-type"/>
</dbReference>
<evidence type="ECO:0000256" key="10">
    <source>
        <dbReference type="ARBA" id="ARBA00023204"/>
    </source>
</evidence>
<dbReference type="PROSITE" id="PS51198">
    <property type="entry name" value="UVRD_HELICASE_ATP_BIND"/>
    <property type="match status" value="1"/>
</dbReference>
<evidence type="ECO:0000256" key="13">
    <source>
        <dbReference type="ARBA" id="ARBA00034808"/>
    </source>
</evidence>
<dbReference type="InterPro" id="IPR000212">
    <property type="entry name" value="DNA_helicase_UvrD/REP"/>
</dbReference>
<keyword evidence="6 15" id="KW-0347">Helicase</keyword>
<dbReference type="Proteomes" id="UP000178700">
    <property type="component" value="Unassembled WGS sequence"/>
</dbReference>
<evidence type="ECO:0000256" key="6">
    <source>
        <dbReference type="ARBA" id="ARBA00022806"/>
    </source>
</evidence>
<dbReference type="InterPro" id="IPR027417">
    <property type="entry name" value="P-loop_NTPase"/>
</dbReference>
<evidence type="ECO:0000313" key="18">
    <source>
        <dbReference type="EMBL" id="OGI64281.1"/>
    </source>
</evidence>
<evidence type="ECO:0000256" key="8">
    <source>
        <dbReference type="ARBA" id="ARBA00022840"/>
    </source>
</evidence>
<evidence type="ECO:0000256" key="4">
    <source>
        <dbReference type="ARBA" id="ARBA00022763"/>
    </source>
</evidence>
<name>A0A1F6V3E2_9BACT</name>
<evidence type="ECO:0000256" key="1">
    <source>
        <dbReference type="ARBA" id="ARBA00009922"/>
    </source>
</evidence>
<evidence type="ECO:0000256" key="2">
    <source>
        <dbReference type="ARBA" id="ARBA00022722"/>
    </source>
</evidence>
<dbReference type="AlphaFoldDB" id="A0A1F6V3E2"/>
<evidence type="ECO:0000259" key="16">
    <source>
        <dbReference type="PROSITE" id="PS51198"/>
    </source>
</evidence>
<comment type="similarity">
    <text evidence="1">Belongs to the helicase family. UvrD subfamily.</text>
</comment>